<dbReference type="GO" id="GO:0007010">
    <property type="term" value="P:cytoskeleton organization"/>
    <property type="evidence" value="ECO:0007669"/>
    <property type="project" value="UniProtKB-ARBA"/>
</dbReference>
<dbReference type="InterPro" id="IPR000504">
    <property type="entry name" value="RRM_dom"/>
</dbReference>
<evidence type="ECO:0000256" key="7">
    <source>
        <dbReference type="ARBA" id="ARBA00023242"/>
    </source>
</evidence>
<dbReference type="Proteomes" id="UP000594260">
    <property type="component" value="Unplaced"/>
</dbReference>
<dbReference type="SUPFAM" id="SSF54928">
    <property type="entry name" value="RNA-binding domain, RBD"/>
    <property type="match status" value="1"/>
</dbReference>
<dbReference type="GO" id="GO:0008270">
    <property type="term" value="F:zinc ion binding"/>
    <property type="evidence" value="ECO:0007669"/>
    <property type="project" value="UniProtKB-KW"/>
</dbReference>
<dbReference type="KEGG" id="vde:111253244"/>
<feature type="compositionally biased region" description="Low complexity" evidence="10">
    <location>
        <begin position="137"/>
        <end position="149"/>
    </location>
</feature>
<dbReference type="AlphaFoldDB" id="A0A7M7KMT9"/>
<dbReference type="Pfam" id="PF00098">
    <property type="entry name" value="zf-CCHC"/>
    <property type="match status" value="1"/>
</dbReference>
<dbReference type="GO" id="GO:0005634">
    <property type="term" value="C:nucleus"/>
    <property type="evidence" value="ECO:0007669"/>
    <property type="project" value="UniProtKB-SubCell"/>
</dbReference>
<evidence type="ECO:0000256" key="9">
    <source>
        <dbReference type="PROSITE-ProRule" id="PRU00176"/>
    </source>
</evidence>
<dbReference type="InterPro" id="IPR001878">
    <property type="entry name" value="Znf_CCHC"/>
</dbReference>
<dbReference type="GO" id="GO:0005737">
    <property type="term" value="C:cytoplasm"/>
    <property type="evidence" value="ECO:0007669"/>
    <property type="project" value="UniProtKB-SubCell"/>
</dbReference>
<accession>A0A7M7KMT9</accession>
<evidence type="ECO:0000259" key="11">
    <source>
        <dbReference type="PROSITE" id="PS50102"/>
    </source>
</evidence>
<sequence>MGTTKIFVGSLPEGTSSNDIRALFEAYGAVAECDVIKDYGFVHMMNDADAQAAIEALNGHEFRGVAILVEESRSRVRHQPGMGGRMTCFRCGRQGHWSKECRAGGVGSDGSTAYREYRPGPYSRPPGYDRRGPPLRGGPASSSYAGSPYERYERHERAGSGTSGYDRDRYERLSSSAYDSRGGGYSESRYERASPYEDTSEYRRALRSIYERRSDDYGYEPRGSKEYGSSRRAEYFDRRSPSKIKYSRRDSWTNGGGNRGGSGSDREIRRGYESSRKSSSAYESSQSVRQYTPRDRYY</sequence>
<evidence type="ECO:0000256" key="4">
    <source>
        <dbReference type="ARBA" id="ARBA00022553"/>
    </source>
</evidence>
<evidence type="ECO:0000313" key="14">
    <source>
        <dbReference type="Proteomes" id="UP000594260"/>
    </source>
</evidence>
<dbReference type="OrthoDB" id="79941at2759"/>
<dbReference type="FunCoup" id="A0A7M7KMT9">
    <property type="interactions" value="1"/>
</dbReference>
<keyword evidence="8" id="KW-0479">Metal-binding</keyword>
<keyword evidence="14" id="KW-1185">Reference proteome</keyword>
<evidence type="ECO:0000256" key="1">
    <source>
        <dbReference type="ARBA" id="ARBA00004123"/>
    </source>
</evidence>
<dbReference type="Gene3D" id="3.30.70.330">
    <property type="match status" value="1"/>
</dbReference>
<feature type="compositionally biased region" description="Gly residues" evidence="10">
    <location>
        <begin position="254"/>
        <end position="263"/>
    </location>
</feature>
<feature type="compositionally biased region" description="Basic and acidic residues" evidence="10">
    <location>
        <begin position="264"/>
        <end position="276"/>
    </location>
</feature>
<dbReference type="GeneID" id="111253244"/>
<proteinExistence type="predicted"/>
<feature type="region of interest" description="Disordered" evidence="10">
    <location>
        <begin position="215"/>
        <end position="298"/>
    </location>
</feature>
<evidence type="ECO:0000256" key="2">
    <source>
        <dbReference type="ARBA" id="ARBA00004496"/>
    </source>
</evidence>
<dbReference type="GO" id="GO:0010467">
    <property type="term" value="P:gene expression"/>
    <property type="evidence" value="ECO:0007669"/>
    <property type="project" value="UniProtKB-ARBA"/>
</dbReference>
<feature type="compositionally biased region" description="Basic and acidic residues" evidence="10">
    <location>
        <begin position="188"/>
        <end position="201"/>
    </location>
</feature>
<dbReference type="InParanoid" id="A0A7M7KMT9"/>
<feature type="domain" description="RRM" evidence="11">
    <location>
        <begin position="4"/>
        <end position="74"/>
    </location>
</feature>
<evidence type="ECO:0000256" key="10">
    <source>
        <dbReference type="SAM" id="MobiDB-lite"/>
    </source>
</evidence>
<organism evidence="13 14">
    <name type="scientific">Varroa destructor</name>
    <name type="common">Honeybee mite</name>
    <dbReference type="NCBI Taxonomy" id="109461"/>
    <lineage>
        <taxon>Eukaryota</taxon>
        <taxon>Metazoa</taxon>
        <taxon>Ecdysozoa</taxon>
        <taxon>Arthropoda</taxon>
        <taxon>Chelicerata</taxon>
        <taxon>Arachnida</taxon>
        <taxon>Acari</taxon>
        <taxon>Parasitiformes</taxon>
        <taxon>Mesostigmata</taxon>
        <taxon>Gamasina</taxon>
        <taxon>Dermanyssoidea</taxon>
        <taxon>Varroidae</taxon>
        <taxon>Varroa</taxon>
    </lineage>
</organism>
<feature type="region of interest" description="Disordered" evidence="10">
    <location>
        <begin position="102"/>
        <end position="201"/>
    </location>
</feature>
<dbReference type="CDD" id="cd12343">
    <property type="entry name" value="RRM1_2_CoAA_like"/>
    <property type="match status" value="1"/>
</dbReference>
<comment type="subcellular location">
    <subcellularLocation>
        <location evidence="2">Cytoplasm</location>
    </subcellularLocation>
    <subcellularLocation>
        <location evidence="1">Nucleus</location>
    </subcellularLocation>
</comment>
<dbReference type="FunFam" id="3.30.70.330:FF:000046">
    <property type="entry name" value="RNA-binding protein 14 isoform X1"/>
    <property type="match status" value="1"/>
</dbReference>
<evidence type="ECO:0000256" key="5">
    <source>
        <dbReference type="ARBA" id="ARBA00022737"/>
    </source>
</evidence>
<dbReference type="PANTHER" id="PTHR48025">
    <property type="entry name" value="OS02G0815200 PROTEIN"/>
    <property type="match status" value="1"/>
</dbReference>
<evidence type="ECO:0000313" key="13">
    <source>
        <dbReference type="EnsemblMetazoa" id="XP_022668113"/>
    </source>
</evidence>
<dbReference type="Pfam" id="PF00076">
    <property type="entry name" value="RRM_1"/>
    <property type="match status" value="1"/>
</dbReference>
<dbReference type="Gene3D" id="4.10.60.10">
    <property type="entry name" value="Zinc finger, CCHC-type"/>
    <property type="match status" value="1"/>
</dbReference>
<dbReference type="InterPro" id="IPR035979">
    <property type="entry name" value="RBD_domain_sf"/>
</dbReference>
<dbReference type="InterPro" id="IPR050502">
    <property type="entry name" value="Euk_RNA-bind_prot"/>
</dbReference>
<dbReference type="RefSeq" id="XP_022668113.1">
    <property type="nucleotide sequence ID" value="XM_022812378.1"/>
</dbReference>
<keyword evidence="8" id="KW-0863">Zinc-finger</keyword>
<protein>
    <submittedName>
        <fullName evidence="13">Uncharacterized protein</fullName>
    </submittedName>
</protein>
<evidence type="ECO:0000256" key="3">
    <source>
        <dbReference type="ARBA" id="ARBA00022490"/>
    </source>
</evidence>
<feature type="compositionally biased region" description="Basic and acidic residues" evidence="10">
    <location>
        <begin position="222"/>
        <end position="240"/>
    </location>
</feature>
<keyword evidence="3" id="KW-0963">Cytoplasm</keyword>
<dbReference type="SMART" id="SM00343">
    <property type="entry name" value="ZnF_C2HC"/>
    <property type="match status" value="1"/>
</dbReference>
<evidence type="ECO:0000256" key="6">
    <source>
        <dbReference type="ARBA" id="ARBA00022884"/>
    </source>
</evidence>
<dbReference type="PROSITE" id="PS50158">
    <property type="entry name" value="ZF_CCHC"/>
    <property type="match status" value="1"/>
</dbReference>
<dbReference type="GO" id="GO:0003729">
    <property type="term" value="F:mRNA binding"/>
    <property type="evidence" value="ECO:0007669"/>
    <property type="project" value="TreeGrafter"/>
</dbReference>
<reference evidence="13" key="1">
    <citation type="submission" date="2021-01" db="UniProtKB">
        <authorList>
            <consortium name="EnsemblMetazoa"/>
        </authorList>
    </citation>
    <scope>IDENTIFICATION</scope>
</reference>
<keyword evidence="4" id="KW-0597">Phosphoprotein</keyword>
<dbReference type="InterPro" id="IPR012677">
    <property type="entry name" value="Nucleotide-bd_a/b_plait_sf"/>
</dbReference>
<feature type="domain" description="CCHC-type" evidence="12">
    <location>
        <begin position="88"/>
        <end position="102"/>
    </location>
</feature>
<evidence type="ECO:0000259" key="12">
    <source>
        <dbReference type="PROSITE" id="PS50158"/>
    </source>
</evidence>
<keyword evidence="5" id="KW-0677">Repeat</keyword>
<keyword evidence="6 9" id="KW-0694">RNA-binding</keyword>
<evidence type="ECO:0000256" key="8">
    <source>
        <dbReference type="PROSITE-ProRule" id="PRU00047"/>
    </source>
</evidence>
<dbReference type="PANTHER" id="PTHR48025:SF25">
    <property type="entry name" value="RNA-BINDING PROTEIN 14"/>
    <property type="match status" value="1"/>
</dbReference>
<feature type="compositionally biased region" description="Low complexity" evidence="10">
    <location>
        <begin position="277"/>
        <end position="287"/>
    </location>
</feature>
<dbReference type="PROSITE" id="PS50102">
    <property type="entry name" value="RRM"/>
    <property type="match status" value="1"/>
</dbReference>
<dbReference type="EnsemblMetazoa" id="XM_022812378">
    <property type="protein sequence ID" value="XP_022668113"/>
    <property type="gene ID" value="LOC111253244"/>
</dbReference>
<dbReference type="SMART" id="SM00360">
    <property type="entry name" value="RRM"/>
    <property type="match status" value="1"/>
</dbReference>
<name>A0A7M7KMT9_VARDE</name>
<keyword evidence="7" id="KW-0539">Nucleus</keyword>
<dbReference type="OMA" id="NQDMAES"/>
<keyword evidence="8" id="KW-0862">Zinc</keyword>